<organism evidence="6 7">
    <name type="scientific">Candidatus Regiella insecticola</name>
    <dbReference type="NCBI Taxonomy" id="138073"/>
    <lineage>
        <taxon>Bacteria</taxon>
        <taxon>Pseudomonadati</taxon>
        <taxon>Pseudomonadota</taxon>
        <taxon>Gammaproteobacteria</taxon>
        <taxon>Enterobacterales</taxon>
        <taxon>Enterobacteriaceae</taxon>
        <taxon>aphid secondary symbionts</taxon>
        <taxon>Candidatus Regiella</taxon>
    </lineage>
</organism>
<dbReference type="AlphaFoldDB" id="A0A6L2ZQ89"/>
<proteinExistence type="predicted"/>
<feature type="domain" description="DDE Tnp4" evidence="4">
    <location>
        <begin position="137"/>
        <end position="282"/>
    </location>
</feature>
<accession>A0A6L2ZQ89</accession>
<comment type="caution">
    <text evidence="6">The sequence shown here is derived from an EMBL/GenBank/DDBJ whole genome shotgun (WGS) entry which is preliminary data.</text>
</comment>
<evidence type="ECO:0000259" key="4">
    <source>
        <dbReference type="Pfam" id="PF13359"/>
    </source>
</evidence>
<dbReference type="Proteomes" id="UP000504714">
    <property type="component" value="Unassembled WGS sequence"/>
</dbReference>
<evidence type="ECO:0000313" key="7">
    <source>
        <dbReference type="Proteomes" id="UP000504714"/>
    </source>
</evidence>
<evidence type="ECO:0000256" key="2">
    <source>
        <dbReference type="ARBA" id="ARBA00022723"/>
    </source>
</evidence>
<evidence type="ECO:0000256" key="3">
    <source>
        <dbReference type="SAM" id="MobiDB-lite"/>
    </source>
</evidence>
<feature type="region of interest" description="Disordered" evidence="3">
    <location>
        <begin position="144"/>
        <end position="165"/>
    </location>
</feature>
<comment type="cofactor">
    <cofactor evidence="1">
        <name>a divalent metal cation</name>
        <dbReference type="ChEBI" id="CHEBI:60240"/>
    </cofactor>
</comment>
<dbReference type="RefSeq" id="WP_176488046.1">
    <property type="nucleotide sequence ID" value="NZ_BLXO01000003.1"/>
</dbReference>
<dbReference type="PANTHER" id="PTHR23080:SF141">
    <property type="entry name" value="TRANSPOSASE HELIX-TURN-HELIX DOMAIN-CONTAINING PROTEIN"/>
    <property type="match status" value="1"/>
</dbReference>
<keyword evidence="2" id="KW-0479">Metal-binding</keyword>
<gene>
    <name evidence="6" type="ORF">RINTU1_19420</name>
</gene>
<dbReference type="GO" id="GO:0046872">
    <property type="term" value="F:metal ion binding"/>
    <property type="evidence" value="ECO:0007669"/>
    <property type="project" value="UniProtKB-KW"/>
</dbReference>
<sequence length="312" mass="35946">MLNKDRLLRDNRLCKTLVGLSLEELKTLSAHFSSCYLTYRKNNRVAHQRKMGAGQKGFLPTPLDKLVFILLYLKCYPTYDLQGFLFGLERTRACRWVKLLLPVLEMTLGHECVLPARQIRSMEEFCHAFPGVRDVFIDGTERPVQKPKNTRRRNKMYSGKKRQTTGKVVMMTDETRRVGFLSLSKNGRRHDKRLLDKADIVRHITSTVTVWADTGFQGINKQHPNTLLPKKATRKTPLSPEQKKENKLISGIRITVEHAIAGIKRLGCMTQSLRNRRPFIDDTFIELDVAILSMFDNSGFLVIYQDIFYAAT</sequence>
<dbReference type="EMBL" id="BLXO01000003">
    <property type="protein sequence ID" value="GFN46378.1"/>
    <property type="molecule type" value="Genomic_DNA"/>
</dbReference>
<dbReference type="InterPro" id="IPR027806">
    <property type="entry name" value="HARBI1_dom"/>
</dbReference>
<protein>
    <submittedName>
        <fullName evidence="6">Transposase</fullName>
    </submittedName>
</protein>
<dbReference type="Pfam" id="PF13613">
    <property type="entry name" value="HTH_Tnp_4"/>
    <property type="match status" value="1"/>
</dbReference>
<dbReference type="InterPro" id="IPR027805">
    <property type="entry name" value="Transposase_HTH_dom"/>
</dbReference>
<reference evidence="6 7" key="1">
    <citation type="submission" date="2020-06" db="EMBL/GenBank/DDBJ databases">
        <title>The genome sequence of Candidatus Regiella insecticola strain Tut.</title>
        <authorList>
            <person name="Nikoh N."/>
            <person name="Tsuchida T."/>
            <person name="Koga R."/>
            <person name="Oshima K."/>
            <person name="Hattori M."/>
            <person name="Fukatsu T."/>
        </authorList>
    </citation>
    <scope>NUCLEOTIDE SEQUENCE [LARGE SCALE GENOMIC DNA]</scope>
    <source>
        <strain evidence="6 7">Tut</strain>
    </source>
</reference>
<evidence type="ECO:0000313" key="6">
    <source>
        <dbReference type="EMBL" id="GFN46378.1"/>
    </source>
</evidence>
<evidence type="ECO:0000259" key="5">
    <source>
        <dbReference type="Pfam" id="PF13613"/>
    </source>
</evidence>
<name>A0A6L2ZQ89_9ENTR</name>
<dbReference type="PANTHER" id="PTHR23080">
    <property type="entry name" value="THAP DOMAIN PROTEIN"/>
    <property type="match status" value="1"/>
</dbReference>
<evidence type="ECO:0000256" key="1">
    <source>
        <dbReference type="ARBA" id="ARBA00001968"/>
    </source>
</evidence>
<feature type="domain" description="Transposase Helix-turn-helix" evidence="5">
    <location>
        <begin position="61"/>
        <end position="105"/>
    </location>
</feature>
<feature type="compositionally biased region" description="Basic residues" evidence="3">
    <location>
        <begin position="148"/>
        <end position="164"/>
    </location>
</feature>
<dbReference type="Pfam" id="PF13359">
    <property type="entry name" value="DDE_Tnp_4"/>
    <property type="match status" value="1"/>
</dbReference>